<name>A0A232EYY2_9HYME</name>
<dbReference type="Proteomes" id="UP000215335">
    <property type="component" value="Unassembled WGS sequence"/>
</dbReference>
<sequence>MTIPQSSIVTQRLSLALAKGQRSGGTRKHVFKISRPTGATAAVCMRACACAKGYIAAGQVYARGLQKSRSNYGDRGGTARRMESKSRGYCAVLLPLLLLLLHNSTSEFRDNAKVENTSRHDCGDFRMWKFNSERREQSAV</sequence>
<protein>
    <submittedName>
        <fullName evidence="1">Uncharacterized protein</fullName>
    </submittedName>
</protein>
<gene>
    <name evidence="1" type="ORF">TSAR_003119</name>
</gene>
<dbReference type="EMBL" id="NNAY01001545">
    <property type="protein sequence ID" value="OXU23634.1"/>
    <property type="molecule type" value="Genomic_DNA"/>
</dbReference>
<reference evidence="1 2" key="1">
    <citation type="journal article" date="2017" name="Curr. Biol.">
        <title>The Evolution of Venom by Co-option of Single-Copy Genes.</title>
        <authorList>
            <person name="Martinson E.O."/>
            <person name="Mrinalini"/>
            <person name="Kelkar Y.D."/>
            <person name="Chang C.H."/>
            <person name="Werren J.H."/>
        </authorList>
    </citation>
    <scope>NUCLEOTIDE SEQUENCE [LARGE SCALE GENOMIC DNA]</scope>
    <source>
        <strain evidence="1 2">Alberta</strain>
        <tissue evidence="1">Whole body</tissue>
    </source>
</reference>
<proteinExistence type="predicted"/>
<comment type="caution">
    <text evidence="1">The sequence shown here is derived from an EMBL/GenBank/DDBJ whole genome shotgun (WGS) entry which is preliminary data.</text>
</comment>
<organism evidence="1 2">
    <name type="scientific">Trichomalopsis sarcophagae</name>
    <dbReference type="NCBI Taxonomy" id="543379"/>
    <lineage>
        <taxon>Eukaryota</taxon>
        <taxon>Metazoa</taxon>
        <taxon>Ecdysozoa</taxon>
        <taxon>Arthropoda</taxon>
        <taxon>Hexapoda</taxon>
        <taxon>Insecta</taxon>
        <taxon>Pterygota</taxon>
        <taxon>Neoptera</taxon>
        <taxon>Endopterygota</taxon>
        <taxon>Hymenoptera</taxon>
        <taxon>Apocrita</taxon>
        <taxon>Proctotrupomorpha</taxon>
        <taxon>Chalcidoidea</taxon>
        <taxon>Pteromalidae</taxon>
        <taxon>Pteromalinae</taxon>
        <taxon>Trichomalopsis</taxon>
    </lineage>
</organism>
<evidence type="ECO:0000313" key="2">
    <source>
        <dbReference type="Proteomes" id="UP000215335"/>
    </source>
</evidence>
<evidence type="ECO:0000313" key="1">
    <source>
        <dbReference type="EMBL" id="OXU23634.1"/>
    </source>
</evidence>
<accession>A0A232EYY2</accession>
<dbReference type="AlphaFoldDB" id="A0A232EYY2"/>
<keyword evidence="2" id="KW-1185">Reference proteome</keyword>